<dbReference type="EMBL" id="VSSQ01011966">
    <property type="protein sequence ID" value="MPM48132.1"/>
    <property type="molecule type" value="Genomic_DNA"/>
</dbReference>
<accession>A0A645A4X5</accession>
<comment type="caution">
    <text evidence="1">The sequence shown here is derived from an EMBL/GenBank/DDBJ whole genome shotgun (WGS) entry which is preliminary data.</text>
</comment>
<dbReference type="AlphaFoldDB" id="A0A645A4X5"/>
<reference evidence="1" key="1">
    <citation type="submission" date="2019-08" db="EMBL/GenBank/DDBJ databases">
        <authorList>
            <person name="Kucharzyk K."/>
            <person name="Murdoch R.W."/>
            <person name="Higgins S."/>
            <person name="Loffler F."/>
        </authorList>
    </citation>
    <scope>NUCLEOTIDE SEQUENCE</scope>
</reference>
<organism evidence="1">
    <name type="scientific">bioreactor metagenome</name>
    <dbReference type="NCBI Taxonomy" id="1076179"/>
    <lineage>
        <taxon>unclassified sequences</taxon>
        <taxon>metagenomes</taxon>
        <taxon>ecological metagenomes</taxon>
    </lineage>
</organism>
<proteinExistence type="predicted"/>
<protein>
    <submittedName>
        <fullName evidence="1">Uncharacterized protein</fullName>
    </submittedName>
</protein>
<name>A0A645A4X5_9ZZZZ</name>
<sequence length="71" mass="7706">MLVFSGFGSAPGISESYSKEYESCHVIFGIPRLMYCELIAEGVPTPLFTTEATLDPLISQTENIMPGASFL</sequence>
<evidence type="ECO:0000313" key="1">
    <source>
        <dbReference type="EMBL" id="MPM48132.1"/>
    </source>
</evidence>
<gene>
    <name evidence="1" type="ORF">SDC9_94854</name>
</gene>